<feature type="compositionally biased region" description="Low complexity" evidence="1">
    <location>
        <begin position="131"/>
        <end position="144"/>
    </location>
</feature>
<protein>
    <submittedName>
        <fullName evidence="2">Uncharacterized protein</fullName>
    </submittedName>
</protein>
<name>A0A4Z1GBR2_9HELO</name>
<dbReference type="Proteomes" id="UP000297814">
    <property type="component" value="Unassembled WGS sequence"/>
</dbReference>
<feature type="region of interest" description="Disordered" evidence="1">
    <location>
        <begin position="41"/>
        <end position="69"/>
    </location>
</feature>
<feature type="compositionally biased region" description="Basic residues" evidence="1">
    <location>
        <begin position="279"/>
        <end position="305"/>
    </location>
</feature>
<feature type="compositionally biased region" description="Polar residues" evidence="1">
    <location>
        <begin position="41"/>
        <end position="54"/>
    </location>
</feature>
<evidence type="ECO:0000313" key="2">
    <source>
        <dbReference type="EMBL" id="TGO31651.1"/>
    </source>
</evidence>
<keyword evidence="3" id="KW-1185">Reference proteome</keyword>
<accession>A0A4Z1GBR2</accession>
<dbReference type="EMBL" id="PQXK01000453">
    <property type="protein sequence ID" value="TGO31651.1"/>
    <property type="molecule type" value="Genomic_DNA"/>
</dbReference>
<feature type="region of interest" description="Disordered" evidence="1">
    <location>
        <begin position="83"/>
        <end position="149"/>
    </location>
</feature>
<evidence type="ECO:0000256" key="1">
    <source>
        <dbReference type="SAM" id="MobiDB-lite"/>
    </source>
</evidence>
<proteinExistence type="predicted"/>
<dbReference type="AlphaFoldDB" id="A0A4Z1GBR2"/>
<organism evidence="2 3">
    <name type="scientific">Botrytis hyacinthi</name>
    <dbReference type="NCBI Taxonomy" id="278943"/>
    <lineage>
        <taxon>Eukaryota</taxon>
        <taxon>Fungi</taxon>
        <taxon>Dikarya</taxon>
        <taxon>Ascomycota</taxon>
        <taxon>Pezizomycotina</taxon>
        <taxon>Leotiomycetes</taxon>
        <taxon>Helotiales</taxon>
        <taxon>Sclerotiniaceae</taxon>
        <taxon>Botrytis</taxon>
    </lineage>
</organism>
<evidence type="ECO:0000313" key="3">
    <source>
        <dbReference type="Proteomes" id="UP000297814"/>
    </source>
</evidence>
<comment type="caution">
    <text evidence="2">The sequence shown here is derived from an EMBL/GenBank/DDBJ whole genome shotgun (WGS) entry which is preliminary data.</text>
</comment>
<sequence length="471" mass="51194">MYIQHPPPRSSYDILELTQLYSVIPFFLLCDDYDYDHSTSGPYRNKAQSTTMSNEPEKGDSPFQPLPPLPQLPECGILLPESSPPDTIGRPFPTSYVRGGPSVADDRSPASGVDAPSMVVSDRAEPDRGRSASGLLRVGGSLRGHPPNPYDMNRYNAIHNNARTFYPDNAGTTMNNGPASNLPLHISGFVNGARGHSPYRTLRPPPFGQRPFSVTDQPDPSSAALRRQLIASPAPTTASATVRATRMTPAPVTAYPIAPAVPVSSSTRSRTQKQTSTAIKKKVKKPAAKRATAKKPATKKSTAKRPSKDRSSFCIPRIKITEVELASIRAGYGTLLARKNAFKNAPPGAYANIEITFGEKQRLCSIRDNGAEERQAYYDNPKPEEIKEAMLKASASYEKTFEKQRARARGKGYPDAMPLADRFPVVALAVAPVVAANAADSTEDQEMADDDSVSSESSFYGESEDEDMEEE</sequence>
<feature type="region of interest" description="Disordered" evidence="1">
    <location>
        <begin position="261"/>
        <end position="311"/>
    </location>
</feature>
<feature type="compositionally biased region" description="Acidic residues" evidence="1">
    <location>
        <begin position="462"/>
        <end position="471"/>
    </location>
</feature>
<gene>
    <name evidence="2" type="ORF">BHYA_0456g00040</name>
</gene>
<feature type="compositionally biased region" description="Low complexity" evidence="1">
    <location>
        <begin position="264"/>
        <end position="278"/>
    </location>
</feature>
<reference evidence="2 3" key="1">
    <citation type="submission" date="2017-12" db="EMBL/GenBank/DDBJ databases">
        <title>Comparative genomics of Botrytis spp.</title>
        <authorList>
            <person name="Valero-Jimenez C.A."/>
            <person name="Tapia P."/>
            <person name="Veloso J."/>
            <person name="Silva-Moreno E."/>
            <person name="Staats M."/>
            <person name="Valdes J.H."/>
            <person name="Van Kan J.A.L."/>
        </authorList>
    </citation>
    <scope>NUCLEOTIDE SEQUENCE [LARGE SCALE GENOMIC DNA]</scope>
    <source>
        <strain evidence="2 3">Bh0001</strain>
    </source>
</reference>
<feature type="compositionally biased region" description="Acidic residues" evidence="1">
    <location>
        <begin position="441"/>
        <end position="453"/>
    </location>
</feature>
<feature type="region of interest" description="Disordered" evidence="1">
    <location>
        <begin position="437"/>
        <end position="471"/>
    </location>
</feature>